<feature type="transmembrane region" description="Helical" evidence="13">
    <location>
        <begin position="312"/>
        <end position="332"/>
    </location>
</feature>
<keyword evidence="4 10" id="KW-0067">ATP-binding</keyword>
<keyword evidence="18" id="KW-1185">Reference proteome</keyword>
<dbReference type="GO" id="GO:0035091">
    <property type="term" value="F:phosphatidylinositol binding"/>
    <property type="evidence" value="ECO:0007669"/>
    <property type="project" value="InterPro"/>
</dbReference>
<feature type="domain" description="FAD-binding FR-type" evidence="15">
    <location>
        <begin position="370"/>
        <end position="485"/>
    </location>
</feature>
<dbReference type="SFLD" id="SFLDG01168">
    <property type="entry name" value="Ferric_reductase_subgroup_(FRE"/>
    <property type="match status" value="1"/>
</dbReference>
<protein>
    <submittedName>
        <fullName evidence="17">Uncharacterized protein</fullName>
    </submittedName>
</protein>
<feature type="compositionally biased region" description="Acidic residues" evidence="12">
    <location>
        <begin position="1435"/>
        <end position="1453"/>
    </location>
</feature>
<comment type="similarity">
    <text evidence="10">Belongs to the TRAFAC class myosin-kinesin ATPase superfamily. Myosin family.</text>
</comment>
<dbReference type="SFLD" id="SFLDS00052">
    <property type="entry name" value="Ferric_Reductase_Domain"/>
    <property type="match status" value="1"/>
</dbReference>
<evidence type="ECO:0000256" key="9">
    <source>
        <dbReference type="ARBA" id="ARBA00023203"/>
    </source>
</evidence>
<evidence type="ECO:0000256" key="4">
    <source>
        <dbReference type="ARBA" id="ARBA00022840"/>
    </source>
</evidence>
<dbReference type="InterPro" id="IPR017938">
    <property type="entry name" value="Riboflavin_synthase-like_b-brl"/>
</dbReference>
<feature type="compositionally biased region" description="Basic and acidic residues" evidence="12">
    <location>
        <begin position="28"/>
        <end position="38"/>
    </location>
</feature>
<feature type="transmembrane region" description="Helical" evidence="13">
    <location>
        <begin position="262"/>
        <end position="281"/>
    </location>
</feature>
<evidence type="ECO:0000256" key="11">
    <source>
        <dbReference type="SAM" id="Coils"/>
    </source>
</evidence>
<dbReference type="GO" id="GO:0007015">
    <property type="term" value="P:actin filament organization"/>
    <property type="evidence" value="ECO:0007669"/>
    <property type="project" value="TreeGrafter"/>
</dbReference>
<feature type="compositionally biased region" description="Low complexity" evidence="12">
    <location>
        <begin position="1666"/>
        <end position="1704"/>
    </location>
</feature>
<evidence type="ECO:0000256" key="10">
    <source>
        <dbReference type="PROSITE-ProRule" id="PRU00782"/>
    </source>
</evidence>
<dbReference type="EMBL" id="SPLM01000073">
    <property type="protein sequence ID" value="TMW63014.1"/>
    <property type="molecule type" value="Genomic_DNA"/>
</dbReference>
<dbReference type="GO" id="GO:0016491">
    <property type="term" value="F:oxidoreductase activity"/>
    <property type="evidence" value="ECO:0007669"/>
    <property type="project" value="InterPro"/>
</dbReference>
<evidence type="ECO:0000256" key="7">
    <source>
        <dbReference type="ARBA" id="ARBA00023136"/>
    </source>
</evidence>
<dbReference type="FunFam" id="1.10.10.820:FF:000001">
    <property type="entry name" value="Myosin heavy chain"/>
    <property type="match status" value="1"/>
</dbReference>
<evidence type="ECO:0000259" key="14">
    <source>
        <dbReference type="PROSITE" id="PS50195"/>
    </source>
</evidence>
<dbReference type="InterPro" id="IPR001683">
    <property type="entry name" value="PX_dom"/>
</dbReference>
<evidence type="ECO:0000313" key="17">
    <source>
        <dbReference type="EMBL" id="TMW63014.1"/>
    </source>
</evidence>
<feature type="domain" description="Myosin motor" evidence="16">
    <location>
        <begin position="614"/>
        <end position="1301"/>
    </location>
</feature>
<dbReference type="Gene3D" id="3.40.850.10">
    <property type="entry name" value="Kinesin motor domain"/>
    <property type="match status" value="1"/>
</dbReference>
<evidence type="ECO:0000256" key="6">
    <source>
        <dbReference type="ARBA" id="ARBA00023123"/>
    </source>
</evidence>
<feature type="domain" description="PX" evidence="14">
    <location>
        <begin position="1546"/>
        <end position="1667"/>
    </location>
</feature>
<reference evidence="17" key="1">
    <citation type="submission" date="2019-03" db="EMBL/GenBank/DDBJ databases">
        <title>Long read genome sequence of the mycoparasitic Pythium oligandrum ATCC 38472 isolated from sugarbeet rhizosphere.</title>
        <authorList>
            <person name="Gaulin E."/>
        </authorList>
    </citation>
    <scope>NUCLEOTIDE SEQUENCE</scope>
    <source>
        <strain evidence="17">ATCC 38472_TT</strain>
    </source>
</reference>
<dbReference type="Pfam" id="PF01794">
    <property type="entry name" value="Ferric_reduct"/>
    <property type="match status" value="1"/>
</dbReference>
<dbReference type="Gene3D" id="1.20.120.720">
    <property type="entry name" value="Myosin VI head, motor domain, U50 subdomain"/>
    <property type="match status" value="1"/>
</dbReference>
<accession>A0A8K1FJD7</accession>
<evidence type="ECO:0000256" key="5">
    <source>
        <dbReference type="ARBA" id="ARBA00022989"/>
    </source>
</evidence>
<keyword evidence="2 13" id="KW-0812">Transmembrane</keyword>
<keyword evidence="8 10" id="KW-0505">Motor protein</keyword>
<dbReference type="InterPro" id="IPR039261">
    <property type="entry name" value="FNR_nucleotide-bd"/>
</dbReference>
<feature type="transmembrane region" description="Helical" evidence="13">
    <location>
        <begin position="182"/>
        <end position="205"/>
    </location>
</feature>
<evidence type="ECO:0000313" key="18">
    <source>
        <dbReference type="Proteomes" id="UP000794436"/>
    </source>
</evidence>
<dbReference type="GO" id="GO:0005737">
    <property type="term" value="C:cytoplasm"/>
    <property type="evidence" value="ECO:0007669"/>
    <property type="project" value="TreeGrafter"/>
</dbReference>
<dbReference type="PROSITE" id="PS50096">
    <property type="entry name" value="IQ"/>
    <property type="match status" value="3"/>
</dbReference>
<feature type="transmembrane region" description="Helical" evidence="13">
    <location>
        <begin position="86"/>
        <end position="108"/>
    </location>
</feature>
<dbReference type="SMART" id="SM00015">
    <property type="entry name" value="IQ"/>
    <property type="match status" value="3"/>
</dbReference>
<gene>
    <name evidence="17" type="ORF">Poli38472_005632</name>
</gene>
<keyword evidence="11" id="KW-0175">Coiled coil</keyword>
<dbReference type="GO" id="GO:0051015">
    <property type="term" value="F:actin filament binding"/>
    <property type="evidence" value="ECO:0007669"/>
    <property type="project" value="TreeGrafter"/>
</dbReference>
<keyword evidence="7 13" id="KW-0472">Membrane</keyword>
<evidence type="ECO:0000259" key="16">
    <source>
        <dbReference type="PROSITE" id="PS51456"/>
    </source>
</evidence>
<dbReference type="SUPFAM" id="SSF52540">
    <property type="entry name" value="P-loop containing nucleoside triphosphate hydrolases"/>
    <property type="match status" value="1"/>
</dbReference>
<dbReference type="PROSITE" id="PS50195">
    <property type="entry name" value="PX"/>
    <property type="match status" value="1"/>
</dbReference>
<dbReference type="PROSITE" id="PS51384">
    <property type="entry name" value="FAD_FR"/>
    <property type="match status" value="1"/>
</dbReference>
<dbReference type="InterPro" id="IPR000048">
    <property type="entry name" value="IQ_motif_EF-hand-BS"/>
</dbReference>
<evidence type="ECO:0000256" key="3">
    <source>
        <dbReference type="ARBA" id="ARBA00022741"/>
    </source>
</evidence>
<dbReference type="SMART" id="SM00242">
    <property type="entry name" value="MYSc"/>
    <property type="match status" value="1"/>
</dbReference>
<dbReference type="InterPro" id="IPR036961">
    <property type="entry name" value="Kinesin_motor_dom_sf"/>
</dbReference>
<dbReference type="InterPro" id="IPR036871">
    <property type="entry name" value="PX_dom_sf"/>
</dbReference>
<dbReference type="GO" id="GO:0005524">
    <property type="term" value="F:ATP binding"/>
    <property type="evidence" value="ECO:0007669"/>
    <property type="project" value="UniProtKB-UniRule"/>
</dbReference>
<feature type="region of interest" description="Disordered" evidence="12">
    <location>
        <begin position="1412"/>
        <end position="1464"/>
    </location>
</feature>
<feature type="transmembrane region" description="Helical" evidence="13">
    <location>
        <begin position="225"/>
        <end position="241"/>
    </location>
</feature>
<feature type="region of interest" description="Actin-binding" evidence="10">
    <location>
        <begin position="1175"/>
        <end position="1197"/>
    </location>
</feature>
<dbReference type="InterPro" id="IPR013130">
    <property type="entry name" value="Fe3_Rdtase_TM_dom"/>
</dbReference>
<proteinExistence type="inferred from homology"/>
<dbReference type="CDD" id="cd00124">
    <property type="entry name" value="MYSc"/>
    <property type="match status" value="1"/>
</dbReference>
<name>A0A8K1FJD7_PYTOL</name>
<evidence type="ECO:0000256" key="1">
    <source>
        <dbReference type="ARBA" id="ARBA00004141"/>
    </source>
</evidence>
<evidence type="ECO:0000256" key="12">
    <source>
        <dbReference type="SAM" id="MobiDB-lite"/>
    </source>
</evidence>
<dbReference type="InterPro" id="IPR001609">
    <property type="entry name" value="Myosin_head_motor_dom-like"/>
</dbReference>
<dbReference type="InterPro" id="IPR013112">
    <property type="entry name" value="FAD-bd_8"/>
</dbReference>
<dbReference type="Gene3D" id="1.10.10.820">
    <property type="match status" value="1"/>
</dbReference>
<dbReference type="PRINTS" id="PR00193">
    <property type="entry name" value="MYOSINHEAVY"/>
</dbReference>
<feature type="region of interest" description="Disordered" evidence="12">
    <location>
        <begin position="1663"/>
        <end position="1704"/>
    </location>
</feature>
<feature type="region of interest" description="Disordered" evidence="12">
    <location>
        <begin position="1"/>
        <end position="63"/>
    </location>
</feature>
<evidence type="ECO:0000256" key="8">
    <source>
        <dbReference type="ARBA" id="ARBA00023175"/>
    </source>
</evidence>
<dbReference type="CDD" id="cd06093">
    <property type="entry name" value="PX_domain"/>
    <property type="match status" value="1"/>
</dbReference>
<dbReference type="InterPro" id="IPR017927">
    <property type="entry name" value="FAD-bd_FR_type"/>
</dbReference>
<keyword evidence="3 10" id="KW-0547">Nucleotide-binding</keyword>
<dbReference type="SUPFAM" id="SSF52343">
    <property type="entry name" value="Ferredoxin reductase-like, C-terminal NADP-linked domain"/>
    <property type="match status" value="1"/>
</dbReference>
<feature type="transmembrane region" description="Helical" evidence="13">
    <location>
        <begin position="128"/>
        <end position="148"/>
    </location>
</feature>
<organism evidence="17 18">
    <name type="scientific">Pythium oligandrum</name>
    <name type="common">Mycoparasitic fungus</name>
    <dbReference type="NCBI Taxonomy" id="41045"/>
    <lineage>
        <taxon>Eukaryota</taxon>
        <taxon>Sar</taxon>
        <taxon>Stramenopiles</taxon>
        <taxon>Oomycota</taxon>
        <taxon>Peronosporomycetes</taxon>
        <taxon>Pythiales</taxon>
        <taxon>Pythiaceae</taxon>
        <taxon>Pythium</taxon>
    </lineage>
</organism>
<dbReference type="Gene3D" id="1.20.5.4820">
    <property type="match status" value="1"/>
</dbReference>
<dbReference type="SUPFAM" id="SSF64268">
    <property type="entry name" value="PX domain"/>
    <property type="match status" value="1"/>
</dbReference>
<dbReference type="GO" id="GO:0016459">
    <property type="term" value="C:myosin complex"/>
    <property type="evidence" value="ECO:0007669"/>
    <property type="project" value="UniProtKB-KW"/>
</dbReference>
<dbReference type="GO" id="GO:0016020">
    <property type="term" value="C:membrane"/>
    <property type="evidence" value="ECO:0007669"/>
    <property type="project" value="UniProtKB-SubCell"/>
</dbReference>
<evidence type="ECO:0000256" key="13">
    <source>
        <dbReference type="SAM" id="Phobius"/>
    </source>
</evidence>
<dbReference type="Gene3D" id="1.20.58.530">
    <property type="match status" value="1"/>
</dbReference>
<feature type="compositionally biased region" description="Polar residues" evidence="12">
    <location>
        <begin position="1"/>
        <end position="10"/>
    </location>
</feature>
<keyword evidence="6 10" id="KW-0518">Myosin</keyword>
<dbReference type="InterPro" id="IPR027417">
    <property type="entry name" value="P-loop_NTPase"/>
</dbReference>
<feature type="compositionally biased region" description="Basic and acidic residues" evidence="12">
    <location>
        <begin position="1412"/>
        <end position="1434"/>
    </location>
</feature>
<dbReference type="GO" id="GO:0000146">
    <property type="term" value="F:microfilament motor activity"/>
    <property type="evidence" value="ECO:0007669"/>
    <property type="project" value="TreeGrafter"/>
</dbReference>
<dbReference type="PANTHER" id="PTHR13140:SF706">
    <property type="entry name" value="DILUTE CLASS UNCONVENTIONAL MYOSIN, ISOFORM C"/>
    <property type="match status" value="1"/>
</dbReference>
<comment type="subcellular location">
    <subcellularLocation>
        <location evidence="1">Membrane</location>
        <topology evidence="1">Multi-pass membrane protein</topology>
    </subcellularLocation>
</comment>
<dbReference type="Pfam" id="PF00063">
    <property type="entry name" value="Myosin_head"/>
    <property type="match status" value="1"/>
</dbReference>
<dbReference type="Gene3D" id="2.40.30.10">
    <property type="entry name" value="Translation factors"/>
    <property type="match status" value="1"/>
</dbReference>
<dbReference type="OrthoDB" id="6108017at2759"/>
<keyword evidence="5 13" id="KW-1133">Transmembrane helix</keyword>
<comment type="caution">
    <text evidence="17">The sequence shown here is derived from an EMBL/GenBank/DDBJ whole genome shotgun (WGS) entry which is preliminary data.</text>
</comment>
<evidence type="ECO:0000259" key="15">
    <source>
        <dbReference type="PROSITE" id="PS51384"/>
    </source>
</evidence>
<dbReference type="Gene3D" id="3.30.1520.10">
    <property type="entry name" value="Phox-like domain"/>
    <property type="match status" value="1"/>
</dbReference>
<sequence>MTSALAMTSVQRKRVAREDASDDETHLDDERLVIHTEDSTANDSDPASAPSHKSKTGKKISNAKAKKRVVSNAASRGIRSCFSAGTVVLLGLVWCALVFLMMRSLWLYQNVVSPLEKALGKQKAEAEAVVVVLGVAVPFVLSGLVFHWRSPRPLQSKRGSSSIVFQYLRSWRRTYVSPHFDSVDLVVIAAFAIVQMSTLVGKLMIDDFNGKIAKSGFLDRFSRSLGMNGLYGMVLSILLVARRSFVHQYLGLSSERAARYHVWCGNFAVITLTAHGVLYMFCWIQQGKLVEKLIPCMDCSSEKQAYGTRRNFSGLVAQVFLLIVALGSLERVRRNRFRWFTWTHCVNAAFVVFTGLHYYPTVYWLIPVFIVYVMYRVLSVFTRVTSGIVAMKTIGDNFVQLGLTRDKTPHMDYLPGQYVYIKVNQIANNEWHPISISSSPLRSSTALTLDIKVEGSFTKQLYDLAEAKTLQNVLMDGYYGTGIEIGSSMVFVAGGSGMTPFLSMLEHLWILAQRPEAERGRLPKRLEQASTMSESMLDNGAMVWVPHADQVWKRAVVLRRLEDGLSAEVRLEANDDEYHPDDGLVKVVSIKEVSRLAGEVSDQAMPICNTFDSRGVDDMCTLNHLHEPAVLKNLQIRFAHKMPYTYTGQICIAVNPYQWLDLYGTHLYEQYLEQPRESLDPHPFALSATSYIDMKRDHADQSILVSGESGAGKTETVKIMMNHLASISGGGDRGTVVIDQVLKTNPLLESFGNAKTKRNDNSSRFGKFAQLQFDFAGSLVGARCETYLLEKSRVVGQAEGERNYHIFYQIFCLAQEQLQDLRLHGGVRDYKYVQVGADAELTGIEDSQCFKETLEAMDVIGITKDEQDAIFKIVSAILNLGEVRYAQSGSDDKAHIETTDLVDNVAFLLKTDINALRSTLLERSITAGSESYTIPLNSEQAGDVRDAVAKGLYTQLFDWLVHRINKAICSTNNVKSHIGLLDIFGFESFKVNSFEQLCINYANEKLQQKFNSDVFKVVQQEYIEEDIPLDLVTFEDNQPILDLIEGRMGIVSLLNEEVLRPQATDISFVSKMLDAHGDHPNLEKIKFNNMVFTIRHYAGDVTYHGAGFLDKNKDTLPADMVQLLCGSSSSYIANIFTPVAAPVEKKTAARNNRKQGRTGGYLVGNTIAGAFRKQLTELMETISKTSSQYVRCIKPNANKSPQEFDRLMIVEQLRCAGVIAAIRISRAAFPNRLPLTEFQQRFEIICPSSLRKASCQDMVIGLLRELLPESSDNIKNSKFAIGKTKVYFSSGLLQQLEDRRNAILKRHAILVQKTIRGFVLRKRFRKMQAAAIKMQATIRRGLLVQQYKRLRWAAIKAQALYRGRLQRVVYAALLEKVRREKELARKRELELEQARQLEMQRERELEMERERQRDLQRQREQEEQRAEALRQKELDEMEPEPVEEDDWSDDSEKEDQGPVSPRTLKSLTEAAAKVAEAEAAARDAKYAAEAALELNRELSSQNERLRATLSSNVAEYADAELLRENERLRQQVLQLQNKLVRSQEVSLITARVVDSRITYREGRQFVEYKLQIETNTRGTLFVWHRYSTFRNLAATLQTKNGYKRKEIPELPNKQLFGNFSEKIIQERVSKLNQFLEAATKAEYLQWGIRVDQDTCVYKRRVKNPPSRESMASTATTTSSSPRASMSSRLSMKSFSFRRNSNASN</sequence>
<feature type="binding site" evidence="10">
    <location>
        <begin position="707"/>
        <end position="714"/>
    </location>
    <ligand>
        <name>ATP</name>
        <dbReference type="ChEBI" id="CHEBI:30616"/>
    </ligand>
</feature>
<dbReference type="Pfam" id="PF08022">
    <property type="entry name" value="FAD_binding_8"/>
    <property type="match status" value="1"/>
</dbReference>
<dbReference type="SUPFAM" id="SSF63380">
    <property type="entry name" value="Riboflavin synthase domain-like"/>
    <property type="match status" value="1"/>
</dbReference>
<dbReference type="Proteomes" id="UP000794436">
    <property type="component" value="Unassembled WGS sequence"/>
</dbReference>
<dbReference type="PANTHER" id="PTHR13140">
    <property type="entry name" value="MYOSIN"/>
    <property type="match status" value="1"/>
</dbReference>
<dbReference type="PROSITE" id="PS51456">
    <property type="entry name" value="MYOSIN_MOTOR"/>
    <property type="match status" value="1"/>
</dbReference>
<dbReference type="Pfam" id="PF00787">
    <property type="entry name" value="PX"/>
    <property type="match status" value="1"/>
</dbReference>
<keyword evidence="9 10" id="KW-0009">Actin-binding</keyword>
<feature type="coiled-coil region" evidence="11">
    <location>
        <begin position="1488"/>
        <end position="1545"/>
    </location>
</feature>
<evidence type="ECO:0000256" key="2">
    <source>
        <dbReference type="ARBA" id="ARBA00022692"/>
    </source>
</evidence>